<keyword evidence="2" id="KW-1185">Reference proteome</keyword>
<dbReference type="AlphaFoldDB" id="W9VTU2"/>
<protein>
    <submittedName>
        <fullName evidence="1">Uncharacterized protein</fullName>
    </submittedName>
</protein>
<reference evidence="1 2" key="1">
    <citation type="submission" date="2013-03" db="EMBL/GenBank/DDBJ databases">
        <title>The Genome Sequence of Cladophialophora yegresii CBS 114405.</title>
        <authorList>
            <consortium name="The Broad Institute Genomics Platform"/>
            <person name="Cuomo C."/>
            <person name="de Hoog S."/>
            <person name="Gorbushina A."/>
            <person name="Walker B."/>
            <person name="Young S.K."/>
            <person name="Zeng Q."/>
            <person name="Gargeya S."/>
            <person name="Fitzgerald M."/>
            <person name="Haas B."/>
            <person name="Abouelleil A."/>
            <person name="Allen A.W."/>
            <person name="Alvarado L."/>
            <person name="Arachchi H.M."/>
            <person name="Berlin A.M."/>
            <person name="Chapman S.B."/>
            <person name="Gainer-Dewar J."/>
            <person name="Goldberg J."/>
            <person name="Griggs A."/>
            <person name="Gujja S."/>
            <person name="Hansen M."/>
            <person name="Howarth C."/>
            <person name="Imamovic A."/>
            <person name="Ireland A."/>
            <person name="Larimer J."/>
            <person name="McCowan C."/>
            <person name="Murphy C."/>
            <person name="Pearson M."/>
            <person name="Poon T.W."/>
            <person name="Priest M."/>
            <person name="Roberts A."/>
            <person name="Saif S."/>
            <person name="Shea T."/>
            <person name="Sisk P."/>
            <person name="Sykes S."/>
            <person name="Wortman J."/>
            <person name="Nusbaum C."/>
            <person name="Birren B."/>
        </authorList>
    </citation>
    <scope>NUCLEOTIDE SEQUENCE [LARGE SCALE GENOMIC DNA]</scope>
    <source>
        <strain evidence="1 2">CBS 114405</strain>
    </source>
</reference>
<comment type="caution">
    <text evidence="1">The sequence shown here is derived from an EMBL/GenBank/DDBJ whole genome shotgun (WGS) entry which is preliminary data.</text>
</comment>
<dbReference type="Proteomes" id="UP000019473">
    <property type="component" value="Unassembled WGS sequence"/>
</dbReference>
<organism evidence="1 2">
    <name type="scientific">Cladophialophora yegresii CBS 114405</name>
    <dbReference type="NCBI Taxonomy" id="1182544"/>
    <lineage>
        <taxon>Eukaryota</taxon>
        <taxon>Fungi</taxon>
        <taxon>Dikarya</taxon>
        <taxon>Ascomycota</taxon>
        <taxon>Pezizomycotina</taxon>
        <taxon>Eurotiomycetes</taxon>
        <taxon>Chaetothyriomycetidae</taxon>
        <taxon>Chaetothyriales</taxon>
        <taxon>Herpotrichiellaceae</taxon>
        <taxon>Cladophialophora</taxon>
    </lineage>
</organism>
<dbReference type="STRING" id="1182544.W9VTU2"/>
<dbReference type="RefSeq" id="XP_007758785.1">
    <property type="nucleotide sequence ID" value="XM_007760595.1"/>
</dbReference>
<dbReference type="OrthoDB" id="4161666at2759"/>
<name>W9VTU2_9EURO</name>
<dbReference type="GeneID" id="19181170"/>
<gene>
    <name evidence="1" type="ORF">A1O7_06594</name>
</gene>
<dbReference type="EMBL" id="AMGW01000004">
    <property type="protein sequence ID" value="EXJ59162.1"/>
    <property type="molecule type" value="Genomic_DNA"/>
</dbReference>
<evidence type="ECO:0000313" key="1">
    <source>
        <dbReference type="EMBL" id="EXJ59162.1"/>
    </source>
</evidence>
<sequence>MARDVPVRLTTTPWDMFSEFHEDLVPKTGILSSSTRCANDEAVFVLTYIAAVFMTLVDAEACNTTTVSLVVTVTDLVSLPNTSTVTITQSGSAQQEMSTFLSANATGTLTLTEVTSVTETGDIGVQTASVTSTVTNAGDSETPAPSGTRVSIPETLSLMFPTVTFGVPCDPNADCNANTGAPVPVSNMTSTYTMTVTKSARVDATPSNPSPSWGAPDVDASVPPFPNTTIETSFLFSIPPLSSDLTVPPSVTGSIFTLHNGTETIWAWTTVTLPSNGAIMATVEPVASVLSQASSLLGGASSVIATKTQSVTVTDITSVLSEASSVLSDALSIIATKTQSVTVTDVASILSAAPSHLSIASSEIATKTVSLTVTDVASVLSAAASHLSIASSEIATKTSHADAGNTSTVTVFTTISKTIGAAVEPTGIAVNVTFPTLETQTTQTEVLTVTSVVTPEYTSSTSTTTVFSTIPAIASGSDITFVFVSTVVTAGVSDVAAAPGPLTESNNSTTTVTSEVTTYVSGNSTVVATASLSTALPLFNGTLNGSASSLRVPPIFSLFSMLLNMKKSLVGAYVNAGNLVLSNDPTATLSTDGGEPVKRDDPLIPSLDPALLPFPELTSHPMSSVPAHPAVVSISVSVSTTTETCNATGTATIGHGSTTITLPTTVLDTSTVFSTLTTSLTGLVPVFNIPTSASTSASLPTLNTTSALPSSTHASPAFGIINNHTATTASMNVTTTHPTMTVTHTTSAVTATASSDVGRLEITVGLLILVAVGAWFVL</sequence>
<proteinExistence type="predicted"/>
<accession>W9VTU2</accession>
<evidence type="ECO:0000313" key="2">
    <source>
        <dbReference type="Proteomes" id="UP000019473"/>
    </source>
</evidence>
<dbReference type="VEuPathDB" id="FungiDB:A1O7_06594"/>
<dbReference type="HOGENOM" id="CLU_368419_0_0_1"/>